<comment type="caution">
    <text evidence="12">The sequence shown here is derived from an EMBL/GenBank/DDBJ whole genome shotgun (WGS) entry which is preliminary data.</text>
</comment>
<comment type="similarity">
    <text evidence="2 8">Belongs to the periplasmic pilus chaperone family.</text>
</comment>
<dbReference type="GO" id="GO:0071555">
    <property type="term" value="P:cell wall organization"/>
    <property type="evidence" value="ECO:0007669"/>
    <property type="project" value="InterPro"/>
</dbReference>
<evidence type="ECO:0000256" key="1">
    <source>
        <dbReference type="ARBA" id="ARBA00004418"/>
    </source>
</evidence>
<evidence type="ECO:0000256" key="9">
    <source>
        <dbReference type="SAM" id="SignalP"/>
    </source>
</evidence>
<evidence type="ECO:0000256" key="2">
    <source>
        <dbReference type="ARBA" id="ARBA00007399"/>
    </source>
</evidence>
<evidence type="ECO:0000256" key="6">
    <source>
        <dbReference type="ARBA" id="ARBA00023186"/>
    </source>
</evidence>
<dbReference type="InterPro" id="IPR016147">
    <property type="entry name" value="Pili_assmbl_chaperone_N"/>
</dbReference>
<dbReference type="InterPro" id="IPR050643">
    <property type="entry name" value="Periplasmic_pilus_chap"/>
</dbReference>
<dbReference type="GO" id="GO:0030288">
    <property type="term" value="C:outer membrane-bounded periplasmic space"/>
    <property type="evidence" value="ECO:0007669"/>
    <property type="project" value="InterPro"/>
</dbReference>
<dbReference type="InterPro" id="IPR018046">
    <property type="entry name" value="Pili_assmbl_chaperone_CS"/>
</dbReference>
<dbReference type="PANTHER" id="PTHR30251">
    <property type="entry name" value="PILUS ASSEMBLY CHAPERONE"/>
    <property type="match status" value="1"/>
</dbReference>
<dbReference type="AlphaFoldDB" id="A0A0N0ZAZ1"/>
<evidence type="ECO:0000313" key="13">
    <source>
        <dbReference type="Proteomes" id="UP000053226"/>
    </source>
</evidence>
<keyword evidence="4 9" id="KW-0732">Signal</keyword>
<name>A0A0N0ZAZ1_9GAMM</name>
<evidence type="ECO:0000256" key="8">
    <source>
        <dbReference type="RuleBase" id="RU003918"/>
    </source>
</evidence>
<evidence type="ECO:0000256" key="7">
    <source>
        <dbReference type="ARBA" id="ARBA00023319"/>
    </source>
</evidence>
<accession>A0A0N0ZAZ1</accession>
<organism evidence="12 13">
    <name type="scientific">Moellerella wisconsensis ATCC 35017</name>
    <dbReference type="NCBI Taxonomy" id="1354267"/>
    <lineage>
        <taxon>Bacteria</taxon>
        <taxon>Pseudomonadati</taxon>
        <taxon>Pseudomonadota</taxon>
        <taxon>Gammaproteobacteria</taxon>
        <taxon>Enterobacterales</taxon>
        <taxon>Morganellaceae</taxon>
        <taxon>Moellerella</taxon>
    </lineage>
</organism>
<feature type="domain" description="Pili assembly chaperone C-terminal" evidence="11">
    <location>
        <begin position="164"/>
        <end position="219"/>
    </location>
</feature>
<dbReference type="InterPro" id="IPR036316">
    <property type="entry name" value="Pili_assmbl_chap_C_dom_sf"/>
</dbReference>
<keyword evidence="5" id="KW-0574">Periplasm</keyword>
<evidence type="ECO:0000256" key="4">
    <source>
        <dbReference type="ARBA" id="ARBA00022729"/>
    </source>
</evidence>
<dbReference type="Pfam" id="PF00345">
    <property type="entry name" value="PapD_N"/>
    <property type="match status" value="1"/>
</dbReference>
<comment type="subcellular location">
    <subcellularLocation>
        <location evidence="1 8">Periplasm</location>
    </subcellularLocation>
</comment>
<feature type="signal peptide" evidence="9">
    <location>
        <begin position="1"/>
        <end position="21"/>
    </location>
</feature>
<evidence type="ECO:0000259" key="11">
    <source>
        <dbReference type="Pfam" id="PF02753"/>
    </source>
</evidence>
<gene>
    <name evidence="12" type="ORF">M992_0704</name>
</gene>
<evidence type="ECO:0000256" key="3">
    <source>
        <dbReference type="ARBA" id="ARBA00022558"/>
    </source>
</evidence>
<evidence type="ECO:0000313" key="12">
    <source>
        <dbReference type="EMBL" id="KPD03785.1"/>
    </source>
</evidence>
<dbReference type="PRINTS" id="PR00969">
    <property type="entry name" value="CHAPERONPILI"/>
</dbReference>
<dbReference type="PROSITE" id="PS00635">
    <property type="entry name" value="PILI_CHAPERONE"/>
    <property type="match status" value="1"/>
</dbReference>
<evidence type="ECO:0000259" key="10">
    <source>
        <dbReference type="Pfam" id="PF00345"/>
    </source>
</evidence>
<dbReference type="InterPro" id="IPR013783">
    <property type="entry name" value="Ig-like_fold"/>
</dbReference>
<keyword evidence="13" id="KW-1185">Reference proteome</keyword>
<keyword evidence="7" id="KW-0393">Immunoglobulin domain</keyword>
<feature type="domain" description="Pili assembly chaperone N-terminal" evidence="10">
    <location>
        <begin position="26"/>
        <end position="142"/>
    </location>
</feature>
<feature type="chain" id="PRO_5005864513" evidence="9">
    <location>
        <begin position="22"/>
        <end position="228"/>
    </location>
</feature>
<dbReference type="InterPro" id="IPR001829">
    <property type="entry name" value="Pili_assmbl_chaperone_bac"/>
</dbReference>
<dbReference type="InterPro" id="IPR016148">
    <property type="entry name" value="Pili_assmbl_chaperone_C"/>
</dbReference>
<keyword evidence="3" id="KW-1029">Fimbrium biogenesis</keyword>
<dbReference type="Pfam" id="PF02753">
    <property type="entry name" value="PapD_C"/>
    <property type="match status" value="1"/>
</dbReference>
<dbReference type="Proteomes" id="UP000053226">
    <property type="component" value="Unassembled WGS sequence"/>
</dbReference>
<sequence length="228" mass="25738">MKLKYFYMPFLSLLFFFSAYANSQGGIAVSTTRVIYNADKKEAAISISNRGVENYYIIQSWIEDVTGKKVDNFILTPPLFKLNANKENMVRIINKTALPQDRETVFWLNMKAIPPIPKNGLQNGLQIAIKTKLKLFYRPKGLSGTPFESAKKIIWKESNGFLSIENNSPYNITIDNLLINNNKNSFSTMILAFSSENTSIKIKTGDNLAFKIVNDLGSKSEQITTSIK</sequence>
<proteinExistence type="inferred from homology"/>
<dbReference type="InterPro" id="IPR008962">
    <property type="entry name" value="PapD-like_sf"/>
</dbReference>
<dbReference type="OrthoDB" id="9131059at2"/>
<dbReference type="RefSeq" id="WP_053907340.1">
    <property type="nucleotide sequence ID" value="NZ_CAWMUS010000007.1"/>
</dbReference>
<keyword evidence="6 8" id="KW-0143">Chaperone</keyword>
<dbReference type="SUPFAM" id="SSF49354">
    <property type="entry name" value="PapD-like"/>
    <property type="match status" value="1"/>
</dbReference>
<dbReference type="FunFam" id="2.60.40.10:FF:000458">
    <property type="entry name" value="Molecular chaperone FimC"/>
    <property type="match status" value="1"/>
</dbReference>
<evidence type="ECO:0000256" key="5">
    <source>
        <dbReference type="ARBA" id="ARBA00022764"/>
    </source>
</evidence>
<dbReference type="PANTHER" id="PTHR30251:SF2">
    <property type="entry name" value="FIMBRIAL CHAPERONE YADV-RELATED"/>
    <property type="match status" value="1"/>
</dbReference>
<dbReference type="EMBL" id="LGAA01000007">
    <property type="protein sequence ID" value="KPD03785.1"/>
    <property type="molecule type" value="Genomic_DNA"/>
</dbReference>
<dbReference type="SUPFAM" id="SSF49584">
    <property type="entry name" value="Periplasmic chaperone C-domain"/>
    <property type="match status" value="1"/>
</dbReference>
<dbReference type="Gene3D" id="2.60.40.10">
    <property type="entry name" value="Immunoglobulins"/>
    <property type="match status" value="2"/>
</dbReference>
<reference evidence="12 13" key="1">
    <citation type="submission" date="2015-07" db="EMBL/GenBank/DDBJ databases">
        <title>ATOL: Assembling a taxonomically balanced genome-scale reconstruction of the evolutionary history of the Enterobacteriaceae.</title>
        <authorList>
            <person name="Plunkett G.III."/>
            <person name="Neeno-Eckwall E.C."/>
            <person name="Glasner J.D."/>
            <person name="Perna N.T."/>
        </authorList>
    </citation>
    <scope>NUCLEOTIDE SEQUENCE [LARGE SCALE GENOMIC DNA]</scope>
    <source>
        <strain evidence="12 13">ATCC 35017</strain>
    </source>
</reference>
<protein>
    <submittedName>
        <fullName evidence="12">Putative fimbrial chaperone protein</fullName>
    </submittedName>
</protein>